<proteinExistence type="predicted"/>
<gene>
    <name evidence="1" type="ORF">BN997_00230</name>
</gene>
<name>A0A0A1ML54_9BACI</name>
<dbReference type="EMBL" id="CDGG01000001">
    <property type="protein sequence ID" value="CEI80427.1"/>
    <property type="molecule type" value="Genomic_DNA"/>
</dbReference>
<evidence type="ECO:0000313" key="1">
    <source>
        <dbReference type="EMBL" id="CEI80427.1"/>
    </source>
</evidence>
<keyword evidence="2" id="KW-1185">Reference proteome</keyword>
<sequence length="73" mass="8363">MPVSFVGEVNLFGSLFVYLSREFISKASISIYNTNHAVSIPDYSSLDILTHHAMIFFKERHEIVHCKGGFINW</sequence>
<reference evidence="1 2" key="1">
    <citation type="submission" date="2014-11" db="EMBL/GenBank/DDBJ databases">
        <authorList>
            <person name="Urmite Genomes Urmite Genomes"/>
        </authorList>
    </citation>
    <scope>NUCLEOTIDE SEQUENCE [LARGE SCALE GENOMIC DNA]</scope>
    <source>
        <strain evidence="1 2">Oc5</strain>
    </source>
</reference>
<dbReference type="AlphaFoldDB" id="A0A0A1ML54"/>
<accession>A0A0A1ML54</accession>
<dbReference type="STRING" id="545501.BN997_00230"/>
<evidence type="ECO:0000313" key="2">
    <source>
        <dbReference type="Proteomes" id="UP000040453"/>
    </source>
</evidence>
<dbReference type="Proteomes" id="UP000040453">
    <property type="component" value="Unassembled WGS sequence"/>
</dbReference>
<organism evidence="1 2">
    <name type="scientific">Oceanobacillus oncorhynchi</name>
    <dbReference type="NCBI Taxonomy" id="545501"/>
    <lineage>
        <taxon>Bacteria</taxon>
        <taxon>Bacillati</taxon>
        <taxon>Bacillota</taxon>
        <taxon>Bacilli</taxon>
        <taxon>Bacillales</taxon>
        <taxon>Bacillaceae</taxon>
        <taxon>Oceanobacillus</taxon>
    </lineage>
</organism>
<protein>
    <submittedName>
        <fullName evidence="1">Uncharacterized protein</fullName>
    </submittedName>
</protein>